<dbReference type="AlphaFoldDB" id="B9LPR1"/>
<keyword evidence="3" id="KW-0812">Transmembrane</keyword>
<evidence type="ECO:0000256" key="1">
    <source>
        <dbReference type="ARBA" id="ARBA00022729"/>
    </source>
</evidence>
<dbReference type="GO" id="GO:0030115">
    <property type="term" value="C:S-layer"/>
    <property type="evidence" value="ECO:0007669"/>
    <property type="project" value="UniProtKB-SubCell"/>
</dbReference>
<dbReference type="NCBIfam" id="TIGR04126">
    <property type="entry name" value="PGF_CTERM"/>
    <property type="match status" value="1"/>
</dbReference>
<gene>
    <name evidence="4" type="ordered locus">Hlac_1770</name>
</gene>
<dbReference type="KEGG" id="hla:Hlac_1770"/>
<name>B9LPR1_HALLT</name>
<accession>B9LPR1</accession>
<keyword evidence="1" id="KW-0732">Signal</keyword>
<evidence type="ECO:0000256" key="2">
    <source>
        <dbReference type="SAM" id="MobiDB-lite"/>
    </source>
</evidence>
<protein>
    <submittedName>
        <fullName evidence="4">AAA ATPase containing von Willebrand factor type A (VWA) domain</fullName>
    </submittedName>
</protein>
<feature type="compositionally biased region" description="Acidic residues" evidence="2">
    <location>
        <begin position="287"/>
        <end position="362"/>
    </location>
</feature>
<dbReference type="InterPro" id="IPR026371">
    <property type="entry name" value="PGF_CTERM"/>
</dbReference>
<keyword evidence="3" id="KW-1133">Transmembrane helix</keyword>
<reference evidence="4 5" key="1">
    <citation type="journal article" date="2016" name="Stand. Genomic Sci.">
        <title>Complete genome sequence of the Antarctic Halorubrum lacusprofundi type strain ACAM 34.</title>
        <authorList>
            <person name="Anderson I.J."/>
            <person name="DasSarma P."/>
            <person name="Lucas S."/>
            <person name="Copeland A."/>
            <person name="Lapidus A."/>
            <person name="Del Rio T.G."/>
            <person name="Tice H."/>
            <person name="Dalin E."/>
            <person name="Bruce D.C."/>
            <person name="Goodwin L."/>
            <person name="Pitluck S."/>
            <person name="Sims D."/>
            <person name="Brettin T.S."/>
            <person name="Detter J.C."/>
            <person name="Han C.S."/>
            <person name="Larimer F."/>
            <person name="Hauser L."/>
            <person name="Land M."/>
            <person name="Ivanova N."/>
            <person name="Richardson P."/>
            <person name="Cavicchioli R."/>
            <person name="DasSarma S."/>
            <person name="Woese C.R."/>
            <person name="Kyrpides N.C."/>
        </authorList>
    </citation>
    <scope>NUCLEOTIDE SEQUENCE [LARGE SCALE GENOMIC DNA]</scope>
    <source>
        <strain evidence="5">ATCC 49239 / DSM 5036 / JCM 8891 / ACAM 34</strain>
    </source>
</reference>
<dbReference type="EMBL" id="CP001365">
    <property type="protein sequence ID" value="ACM57349.1"/>
    <property type="molecule type" value="Genomic_DNA"/>
</dbReference>
<organism evidence="4 5">
    <name type="scientific">Halorubrum lacusprofundi (strain ATCC 49239 / DSM 5036 / JCM 8891 / ACAM 34)</name>
    <dbReference type="NCBI Taxonomy" id="416348"/>
    <lineage>
        <taxon>Archaea</taxon>
        <taxon>Methanobacteriati</taxon>
        <taxon>Methanobacteriota</taxon>
        <taxon>Stenosarchaea group</taxon>
        <taxon>Halobacteria</taxon>
        <taxon>Halobacteriales</taxon>
        <taxon>Haloferacaceae</taxon>
        <taxon>Halorubrum</taxon>
    </lineage>
</organism>
<feature type="transmembrane region" description="Helical" evidence="3">
    <location>
        <begin position="711"/>
        <end position="730"/>
    </location>
</feature>
<evidence type="ECO:0000313" key="5">
    <source>
        <dbReference type="Proteomes" id="UP000000740"/>
    </source>
</evidence>
<sequence>MSSRKGTVIWVCTVVILVVLTLSGIGIGASTAADSAEFQVVDAALEEGDDVIDTRDVEAGPNEIKIIESIEPFAAGTHDFSVTNVSIATLIGLDPGSPGQVSDSDEDDEEDEEEDNEEDEDEDEEEDNEEDEDEDEEEDNEEDEDEDEEEDNEEDEDEDEEEDNEEDEEEDNEEDEEEDNEEDEEEDNEEDEEEDNEEDEDETDSDEAELDPPGQQPNPPGQQPNPPGQQPNPPGQQPNPPGQQPNPPGQQPNPPGQQPNPPGQQPNPPGQQPNPPGQQPNPPGQDLDSDEPDSEETESEEEEDDEEEDEEEEDDEEEDDEEEDDEEEDDEEEDEDEEDEDEEDEDEEEDEETDSEETESDSSTETGSPETETDSSDTETDTTETETNSSSTEPESSPETDSPGTDPDSNGNTNSDGGGGPSGSSGSSGSTDSSGSSRSSGSATAGDEEPTVVRSESNESITVEIDGATGERYDIAVNLAGPSNSDPAVSVTSVAVDPAGDRAAFETTIGRPTAEPSGRDPVPHGVALGHIEFDSTLDADGTSAATLQFDIDEETIPGGLGPENVAVLRYADGAWTTENVGHDVEGDTHTVTLSYATPVAVVALEPGRVEVVESVVPADQVRVGHETALRATVENPGDRPTTRNLTVSMNGESVAEREVALDPGENATVQIRFRPRESGTVSLEGNEVGAITLFDDDDGATSTDAETNEDIPGFGVIVAVLALLVTAFGARVRRS</sequence>
<feature type="compositionally biased region" description="Acidic residues" evidence="2">
    <location>
        <begin position="103"/>
        <end position="210"/>
    </location>
</feature>
<feature type="compositionally biased region" description="Low complexity" evidence="2">
    <location>
        <begin position="424"/>
        <end position="445"/>
    </location>
</feature>
<proteinExistence type="predicted"/>
<dbReference type="GO" id="GO:0005886">
    <property type="term" value="C:plasma membrane"/>
    <property type="evidence" value="ECO:0007669"/>
    <property type="project" value="UniProtKB-SubCell"/>
</dbReference>
<dbReference type="HOGENOM" id="CLU_377088_0_0_2"/>
<feature type="compositionally biased region" description="Pro residues" evidence="2">
    <location>
        <begin position="214"/>
        <end position="283"/>
    </location>
</feature>
<feature type="region of interest" description="Disordered" evidence="2">
    <location>
        <begin position="90"/>
        <end position="461"/>
    </location>
</feature>
<dbReference type="Proteomes" id="UP000000740">
    <property type="component" value="Chromosome 1"/>
</dbReference>
<keyword evidence="3" id="KW-0472">Membrane</keyword>
<evidence type="ECO:0000256" key="3">
    <source>
        <dbReference type="SAM" id="Phobius"/>
    </source>
</evidence>
<feature type="compositionally biased region" description="Acidic residues" evidence="2">
    <location>
        <begin position="371"/>
        <end position="384"/>
    </location>
</feature>
<dbReference type="InterPro" id="IPR013783">
    <property type="entry name" value="Ig-like_fold"/>
</dbReference>
<dbReference type="eggNOG" id="arCOG03256">
    <property type="taxonomic scope" value="Archaea"/>
</dbReference>
<feature type="compositionally biased region" description="Low complexity" evidence="2">
    <location>
        <begin position="385"/>
        <end position="415"/>
    </location>
</feature>
<dbReference type="Gene3D" id="2.60.40.10">
    <property type="entry name" value="Immunoglobulins"/>
    <property type="match status" value="1"/>
</dbReference>
<dbReference type="SUPFAM" id="SSF81995">
    <property type="entry name" value="beta-sandwich domain of Sec23/24"/>
    <property type="match status" value="1"/>
</dbReference>
<keyword evidence="5" id="KW-1185">Reference proteome</keyword>
<evidence type="ECO:0000313" key="4">
    <source>
        <dbReference type="EMBL" id="ACM57349.1"/>
    </source>
</evidence>